<dbReference type="GeneID" id="78897751"/>
<sequence length="97" mass="11091">MTTKAWRLSPLAEDDLEGIWLYTMRHWSVAQADNYYRQLVAEIEALAAGRTRGRSCTVRAGYLKRSCGSHVIFFRDLGNTLDIVRILHGAQDAERHL</sequence>
<dbReference type="Proteomes" id="UP000229314">
    <property type="component" value="Chromosome"/>
</dbReference>
<organism evidence="3 4">
    <name type="scientific">Paracoccus yeei</name>
    <dbReference type="NCBI Taxonomy" id="147645"/>
    <lineage>
        <taxon>Bacteria</taxon>
        <taxon>Pseudomonadati</taxon>
        <taxon>Pseudomonadota</taxon>
        <taxon>Alphaproteobacteria</taxon>
        <taxon>Rhodobacterales</taxon>
        <taxon>Paracoccaceae</taxon>
        <taxon>Paracoccus</taxon>
    </lineage>
</organism>
<protein>
    <recommendedName>
        <fullName evidence="2">Toxin</fullName>
    </recommendedName>
</protein>
<evidence type="ECO:0000256" key="1">
    <source>
        <dbReference type="ARBA" id="ARBA00022649"/>
    </source>
</evidence>
<dbReference type="InterPro" id="IPR028344">
    <property type="entry name" value="ParE1/4"/>
</dbReference>
<proteinExistence type="inferred from homology"/>
<evidence type="ECO:0000313" key="3">
    <source>
        <dbReference type="EMBL" id="ATQ55892.1"/>
    </source>
</evidence>
<dbReference type="RefSeq" id="WP_099648840.1">
    <property type="nucleotide sequence ID" value="NZ_CAJGAB010000025.1"/>
</dbReference>
<evidence type="ECO:0000313" key="4">
    <source>
        <dbReference type="Proteomes" id="UP000229314"/>
    </source>
</evidence>
<name>A0A2D2C071_9RHOB</name>
<dbReference type="Gene3D" id="3.30.2310.20">
    <property type="entry name" value="RelE-like"/>
    <property type="match status" value="1"/>
</dbReference>
<accession>A0A2D2C071</accession>
<dbReference type="EMBL" id="CP024422">
    <property type="protein sequence ID" value="ATQ55892.1"/>
    <property type="molecule type" value="Genomic_DNA"/>
</dbReference>
<comment type="similarity">
    <text evidence="2">Belongs to the RelE toxin family.</text>
</comment>
<dbReference type="PIRSF" id="PIRSF029218">
    <property type="entry name" value="ParE"/>
    <property type="match status" value="1"/>
</dbReference>
<dbReference type="AlphaFoldDB" id="A0A2D2C071"/>
<evidence type="ECO:0000256" key="2">
    <source>
        <dbReference type="PIRNR" id="PIRNR029218"/>
    </source>
</evidence>
<keyword evidence="1" id="KW-1277">Toxin-antitoxin system</keyword>
<dbReference type="InterPro" id="IPR007712">
    <property type="entry name" value="RelE/ParE_toxin"/>
</dbReference>
<dbReference type="Pfam" id="PF05016">
    <property type="entry name" value="ParE_toxin"/>
    <property type="match status" value="1"/>
</dbReference>
<dbReference type="InterPro" id="IPR035093">
    <property type="entry name" value="RelE/ParE_toxin_dom_sf"/>
</dbReference>
<gene>
    <name evidence="3" type="ORF">PYTT13_08700</name>
</gene>
<reference evidence="3 4" key="1">
    <citation type="submission" date="2017-10" db="EMBL/GenBank/DDBJ databases">
        <title>Complete genome sequence of Paracoccus yeei TT13 isolated from human skin.</title>
        <authorList>
            <person name="Lee K."/>
            <person name="Lim J.Y."/>
            <person name="Hwang I."/>
        </authorList>
    </citation>
    <scope>NUCLEOTIDE SEQUENCE [LARGE SCALE GENOMIC DNA]</scope>
    <source>
        <strain evidence="3 4">TT13</strain>
    </source>
</reference>